<evidence type="ECO:0000256" key="1">
    <source>
        <dbReference type="SAM" id="MobiDB-lite"/>
    </source>
</evidence>
<feature type="domain" description="EF-hand" evidence="3">
    <location>
        <begin position="171"/>
        <end position="206"/>
    </location>
</feature>
<dbReference type="EMBL" id="CP036266">
    <property type="protein sequence ID" value="QDT22077.1"/>
    <property type="molecule type" value="Genomic_DNA"/>
</dbReference>
<dbReference type="PROSITE" id="PS50222">
    <property type="entry name" value="EF_HAND_2"/>
    <property type="match status" value="2"/>
</dbReference>
<evidence type="ECO:0000256" key="2">
    <source>
        <dbReference type="SAM" id="SignalP"/>
    </source>
</evidence>
<dbReference type="InterPro" id="IPR018247">
    <property type="entry name" value="EF_Hand_1_Ca_BS"/>
</dbReference>
<evidence type="ECO:0000313" key="5">
    <source>
        <dbReference type="Proteomes" id="UP000320421"/>
    </source>
</evidence>
<dbReference type="GO" id="GO:0005509">
    <property type="term" value="F:calcium ion binding"/>
    <property type="evidence" value="ECO:0007669"/>
    <property type="project" value="InterPro"/>
</dbReference>
<keyword evidence="5" id="KW-1185">Reference proteome</keyword>
<dbReference type="Gene3D" id="1.10.238.10">
    <property type="entry name" value="EF-hand"/>
    <property type="match status" value="2"/>
</dbReference>
<feature type="compositionally biased region" description="Gly residues" evidence="1">
    <location>
        <begin position="25"/>
        <end position="62"/>
    </location>
</feature>
<dbReference type="InterPro" id="IPR011992">
    <property type="entry name" value="EF-hand-dom_pair"/>
</dbReference>
<reference evidence="4 5" key="1">
    <citation type="submission" date="2019-02" db="EMBL/GenBank/DDBJ databases">
        <title>Deep-cultivation of Planctomycetes and their phenomic and genomic characterization uncovers novel biology.</title>
        <authorList>
            <person name="Wiegand S."/>
            <person name="Jogler M."/>
            <person name="Boedeker C."/>
            <person name="Pinto D."/>
            <person name="Vollmers J."/>
            <person name="Rivas-Marin E."/>
            <person name="Kohn T."/>
            <person name="Peeters S.H."/>
            <person name="Heuer A."/>
            <person name="Rast P."/>
            <person name="Oberbeckmann S."/>
            <person name="Bunk B."/>
            <person name="Jeske O."/>
            <person name="Meyerdierks A."/>
            <person name="Storesund J.E."/>
            <person name="Kallscheuer N."/>
            <person name="Luecker S."/>
            <person name="Lage O.M."/>
            <person name="Pohl T."/>
            <person name="Merkel B.J."/>
            <person name="Hornburger P."/>
            <person name="Mueller R.-W."/>
            <person name="Bruemmer F."/>
            <person name="Labrenz M."/>
            <person name="Spormann A.M."/>
            <person name="Op den Camp H."/>
            <person name="Overmann J."/>
            <person name="Amann R."/>
            <person name="Jetten M.S.M."/>
            <person name="Mascher T."/>
            <person name="Medema M.H."/>
            <person name="Devos D.P."/>
            <person name="Kaster A.-K."/>
            <person name="Ovreas L."/>
            <person name="Rohde M."/>
            <person name="Galperin M.Y."/>
            <person name="Jogler C."/>
        </authorList>
    </citation>
    <scope>NUCLEOTIDE SEQUENCE [LARGE SCALE GENOMIC DNA]</scope>
    <source>
        <strain evidence="4 5">HG66A1</strain>
    </source>
</reference>
<dbReference type="AlphaFoldDB" id="A0A517PRS4"/>
<dbReference type="Pfam" id="PF13202">
    <property type="entry name" value="EF-hand_5"/>
    <property type="match status" value="2"/>
</dbReference>
<feature type="chain" id="PRO_5021873465" evidence="2">
    <location>
        <begin position="23"/>
        <end position="219"/>
    </location>
</feature>
<organism evidence="4 5">
    <name type="scientific">Gimesia chilikensis</name>
    <dbReference type="NCBI Taxonomy" id="2605989"/>
    <lineage>
        <taxon>Bacteria</taxon>
        <taxon>Pseudomonadati</taxon>
        <taxon>Planctomycetota</taxon>
        <taxon>Planctomycetia</taxon>
        <taxon>Planctomycetales</taxon>
        <taxon>Planctomycetaceae</taxon>
        <taxon>Gimesia</taxon>
    </lineage>
</organism>
<keyword evidence="2" id="KW-0732">Signal</keyword>
<dbReference type="SUPFAM" id="SSF47473">
    <property type="entry name" value="EF-hand"/>
    <property type="match status" value="1"/>
</dbReference>
<dbReference type="RefSeq" id="WP_197996673.1">
    <property type="nucleotide sequence ID" value="NZ_CP036266.1"/>
</dbReference>
<evidence type="ECO:0000313" key="4">
    <source>
        <dbReference type="EMBL" id="QDT22077.1"/>
    </source>
</evidence>
<accession>A0A517PRS4</accession>
<dbReference type="InterPro" id="IPR002048">
    <property type="entry name" value="EF_hand_dom"/>
</dbReference>
<dbReference type="Proteomes" id="UP000320421">
    <property type="component" value="Chromosome"/>
</dbReference>
<dbReference type="PROSITE" id="PS00018">
    <property type="entry name" value="EF_HAND_1"/>
    <property type="match status" value="1"/>
</dbReference>
<gene>
    <name evidence="4" type="ORF">HG66A1_38830</name>
</gene>
<evidence type="ECO:0000259" key="3">
    <source>
        <dbReference type="PROSITE" id="PS50222"/>
    </source>
</evidence>
<sequence length="219" mass="22991" precursor="true">MRNLSTFLTLFALLLFASDAFAQRGGGGRGGGGPRGGGGGMQMGQGGGQCQGGGGGASGGGSQMQMMMRGGNLTTDQSTTDAVEVVTQMLMSMDRNRDGMISANEVPAPLQSRLNGADANGDGVLNRQEQLAVIDRAKILSGRPNATGLGLNETIFRQLDRNRDQIISRNEVPPSLQRMFRALDSNQDGALDSEEQTAVLAKVQNRLNPGAQRKKDPAL</sequence>
<name>A0A517PRS4_9PLAN</name>
<feature type="domain" description="EF-hand" evidence="3">
    <location>
        <begin position="81"/>
        <end position="116"/>
    </location>
</feature>
<feature type="signal peptide" evidence="2">
    <location>
        <begin position="1"/>
        <end position="22"/>
    </location>
</feature>
<feature type="region of interest" description="Disordered" evidence="1">
    <location>
        <begin position="25"/>
        <end position="78"/>
    </location>
</feature>
<proteinExistence type="predicted"/>
<protein>
    <submittedName>
        <fullName evidence="4">EF hand</fullName>
    </submittedName>
</protein>